<protein>
    <submittedName>
        <fullName evidence="1">Uncharacterized protein</fullName>
    </submittedName>
</protein>
<evidence type="ECO:0000313" key="2">
    <source>
        <dbReference type="Proteomes" id="UP000316612"/>
    </source>
</evidence>
<keyword evidence="2" id="KW-1185">Reference proteome</keyword>
<proteinExistence type="predicted"/>
<sequence>MEHQTQHARTNHDPLTVGEVLVDSLPGTLFTAQAPEKYMVAVVFSRRPEAEEIRNIQSLEVQEQLASSGYPDIKLNISNRRLEIANTSLEELRDGLAFAIACALAQQSEKFQHHQDVAETEFRKEIDAETERSQSVQHLAKSISFDSSI</sequence>
<evidence type="ECO:0000313" key="1">
    <source>
        <dbReference type="EMBL" id="GED07942.1"/>
    </source>
</evidence>
<dbReference type="EMBL" id="BJNY01000035">
    <property type="protein sequence ID" value="GED07942.1"/>
    <property type="molecule type" value="Genomic_DNA"/>
</dbReference>
<accession>A0A4Y4DRG8</accession>
<dbReference type="Proteomes" id="UP000316612">
    <property type="component" value="Unassembled WGS sequence"/>
</dbReference>
<name>A0A4Y4DRG8_GLUUR</name>
<reference evidence="1 2" key="1">
    <citation type="submission" date="2019-06" db="EMBL/GenBank/DDBJ databases">
        <title>Whole genome shotgun sequence of Glutamicibacter uratoxydans NBRC 15515.</title>
        <authorList>
            <person name="Hosoyama A."/>
            <person name="Uohara A."/>
            <person name="Ohji S."/>
            <person name="Ichikawa N."/>
        </authorList>
    </citation>
    <scope>NUCLEOTIDE SEQUENCE [LARGE SCALE GENOMIC DNA]</scope>
    <source>
        <strain evidence="1 2">NBRC 15515</strain>
    </source>
</reference>
<organism evidence="1 2">
    <name type="scientific">Glutamicibacter uratoxydans</name>
    <name type="common">Arthrobacter uratoxydans</name>
    <dbReference type="NCBI Taxonomy" id="43667"/>
    <lineage>
        <taxon>Bacteria</taxon>
        <taxon>Bacillati</taxon>
        <taxon>Actinomycetota</taxon>
        <taxon>Actinomycetes</taxon>
        <taxon>Micrococcales</taxon>
        <taxon>Micrococcaceae</taxon>
        <taxon>Glutamicibacter</taxon>
    </lineage>
</organism>
<dbReference type="AlphaFoldDB" id="A0A4Y4DRG8"/>
<comment type="caution">
    <text evidence="1">The sequence shown here is derived from an EMBL/GenBank/DDBJ whole genome shotgun (WGS) entry which is preliminary data.</text>
</comment>
<gene>
    <name evidence="1" type="ORF">AUR04nite_34740</name>
</gene>